<evidence type="ECO:0000313" key="2">
    <source>
        <dbReference type="Proteomes" id="UP000046395"/>
    </source>
</evidence>
<evidence type="ECO:0000256" key="1">
    <source>
        <dbReference type="SAM" id="SignalP"/>
    </source>
</evidence>
<feature type="signal peptide" evidence="1">
    <location>
        <begin position="1"/>
        <end position="22"/>
    </location>
</feature>
<organism evidence="2 3">
    <name type="scientific">Trichuris muris</name>
    <name type="common">Mouse whipworm</name>
    <dbReference type="NCBI Taxonomy" id="70415"/>
    <lineage>
        <taxon>Eukaryota</taxon>
        <taxon>Metazoa</taxon>
        <taxon>Ecdysozoa</taxon>
        <taxon>Nematoda</taxon>
        <taxon>Enoplea</taxon>
        <taxon>Dorylaimia</taxon>
        <taxon>Trichinellida</taxon>
        <taxon>Trichuridae</taxon>
        <taxon>Trichuris</taxon>
    </lineage>
</organism>
<keyword evidence="2" id="KW-1185">Reference proteome</keyword>
<feature type="chain" id="PRO_5024436281" evidence="1">
    <location>
        <begin position="23"/>
        <end position="79"/>
    </location>
</feature>
<name>A0A5S6QCR8_TRIMR</name>
<dbReference type="Proteomes" id="UP000046395">
    <property type="component" value="Unassembled WGS sequence"/>
</dbReference>
<evidence type="ECO:0000313" key="3">
    <source>
        <dbReference type="WBParaSite" id="TMUE_1000005018.1"/>
    </source>
</evidence>
<reference evidence="3" key="1">
    <citation type="submission" date="2019-12" db="UniProtKB">
        <authorList>
            <consortium name="WormBaseParasite"/>
        </authorList>
    </citation>
    <scope>IDENTIFICATION</scope>
</reference>
<accession>A0A5S6QCR8</accession>
<protein>
    <submittedName>
        <fullName evidence="3">Uncharacterized protein</fullName>
    </submittedName>
</protein>
<keyword evidence="1" id="KW-0732">Signal</keyword>
<proteinExistence type="predicted"/>
<sequence>MQFATFIVLSALFAIFCFEAEALRADTQARMDCTRNECAGARNQWRQSQKADDFKAYFACLDECTAAKLESPNEEAEEQ</sequence>
<dbReference type="WBParaSite" id="TMUE_1000005018.1">
    <property type="protein sequence ID" value="TMUE_1000005018.1"/>
    <property type="gene ID" value="WBGene00289568"/>
</dbReference>
<dbReference type="AlphaFoldDB" id="A0A5S6QCR8"/>